<organism evidence="1 2">
    <name type="scientific">Mycena rosella</name>
    <name type="common">Pink bonnet</name>
    <name type="synonym">Agaricus rosellus</name>
    <dbReference type="NCBI Taxonomy" id="1033263"/>
    <lineage>
        <taxon>Eukaryota</taxon>
        <taxon>Fungi</taxon>
        <taxon>Dikarya</taxon>
        <taxon>Basidiomycota</taxon>
        <taxon>Agaricomycotina</taxon>
        <taxon>Agaricomycetes</taxon>
        <taxon>Agaricomycetidae</taxon>
        <taxon>Agaricales</taxon>
        <taxon>Marasmiineae</taxon>
        <taxon>Mycenaceae</taxon>
        <taxon>Mycena</taxon>
    </lineage>
</organism>
<dbReference type="Proteomes" id="UP001221757">
    <property type="component" value="Unassembled WGS sequence"/>
</dbReference>
<reference evidence="1" key="1">
    <citation type="submission" date="2023-03" db="EMBL/GenBank/DDBJ databases">
        <title>Massive genome expansion in bonnet fungi (Mycena s.s.) driven by repeated elements and novel gene families across ecological guilds.</title>
        <authorList>
            <consortium name="Lawrence Berkeley National Laboratory"/>
            <person name="Harder C.B."/>
            <person name="Miyauchi S."/>
            <person name="Viragh M."/>
            <person name="Kuo A."/>
            <person name="Thoen E."/>
            <person name="Andreopoulos B."/>
            <person name="Lu D."/>
            <person name="Skrede I."/>
            <person name="Drula E."/>
            <person name="Henrissat B."/>
            <person name="Morin E."/>
            <person name="Kohler A."/>
            <person name="Barry K."/>
            <person name="LaButti K."/>
            <person name="Morin E."/>
            <person name="Salamov A."/>
            <person name="Lipzen A."/>
            <person name="Mereny Z."/>
            <person name="Hegedus B."/>
            <person name="Baldrian P."/>
            <person name="Stursova M."/>
            <person name="Weitz H."/>
            <person name="Taylor A."/>
            <person name="Grigoriev I.V."/>
            <person name="Nagy L.G."/>
            <person name="Martin F."/>
            <person name="Kauserud H."/>
        </authorList>
    </citation>
    <scope>NUCLEOTIDE SEQUENCE</scope>
    <source>
        <strain evidence="1">CBHHK067</strain>
    </source>
</reference>
<dbReference type="EMBL" id="JARKIE010000324">
    <property type="protein sequence ID" value="KAJ7654257.1"/>
    <property type="molecule type" value="Genomic_DNA"/>
</dbReference>
<protein>
    <submittedName>
        <fullName evidence="1">Uncharacterized protein</fullName>
    </submittedName>
</protein>
<evidence type="ECO:0000313" key="2">
    <source>
        <dbReference type="Proteomes" id="UP001221757"/>
    </source>
</evidence>
<name>A0AAD7CNR2_MYCRO</name>
<sequence>MATEFILQFIWGALTEHVLDTGRSTSTSTSRDLPWNNSESRYRRMRVAPRHGALTARGIRAPPDHGEHAEWTEMRVSRTHRDSAGPTGRGAQIISFELRHALWLSVRCLPPSPFFSFFLPVESWIGPPASRTDVYLLACRAHLYAFSVVYDELMRCGSRRRTRAPASDVLRIVQMYVTGRADSSGRGRRQAARELQDTHTDELRPRACDREYLRRGRVQCARMCNRRPLWVGVYAWCGGVDGLRPFSAPREAPGGSEKGTGALLLASGGDACTCAPCGHAAHAWIHTRVRLLYAFRASRMPSFVGGAASGCSYADGVDVLQRPRLCGWNPSAMDGPHPLWIYISRIYGMQLILRPESRDSEFGLDRLGFPSASDTRSAGVPLGTEVDWPKDRLDLLSVARKFAGIPQSFLFTRIQQLNKGNLNKPAVARKCAGTRSPTNPLHPPDVSSEIFLPWAADVRRSPQACVPSSRFVASRFKLKAIRLHPGYQGSDVRPYLKQGILSFVGIIASNARF</sequence>
<keyword evidence="2" id="KW-1185">Reference proteome</keyword>
<dbReference type="AlphaFoldDB" id="A0AAD7CNR2"/>
<proteinExistence type="predicted"/>
<comment type="caution">
    <text evidence="1">The sequence shown here is derived from an EMBL/GenBank/DDBJ whole genome shotgun (WGS) entry which is preliminary data.</text>
</comment>
<evidence type="ECO:0000313" key="1">
    <source>
        <dbReference type="EMBL" id="KAJ7654257.1"/>
    </source>
</evidence>
<gene>
    <name evidence="1" type="ORF">B0H17DRAFT_1146820</name>
</gene>
<accession>A0AAD7CNR2</accession>